<dbReference type="Proteomes" id="UP001152888">
    <property type="component" value="Unassembled WGS sequence"/>
</dbReference>
<feature type="chain" id="PRO_5040213680" evidence="1">
    <location>
        <begin position="21"/>
        <end position="67"/>
    </location>
</feature>
<organism evidence="2 3">
    <name type="scientific">Acanthoscelides obtectus</name>
    <name type="common">Bean weevil</name>
    <name type="synonym">Bruchus obtectus</name>
    <dbReference type="NCBI Taxonomy" id="200917"/>
    <lineage>
        <taxon>Eukaryota</taxon>
        <taxon>Metazoa</taxon>
        <taxon>Ecdysozoa</taxon>
        <taxon>Arthropoda</taxon>
        <taxon>Hexapoda</taxon>
        <taxon>Insecta</taxon>
        <taxon>Pterygota</taxon>
        <taxon>Neoptera</taxon>
        <taxon>Endopterygota</taxon>
        <taxon>Coleoptera</taxon>
        <taxon>Polyphaga</taxon>
        <taxon>Cucujiformia</taxon>
        <taxon>Chrysomeloidea</taxon>
        <taxon>Chrysomelidae</taxon>
        <taxon>Bruchinae</taxon>
        <taxon>Bruchini</taxon>
        <taxon>Acanthoscelides</taxon>
    </lineage>
</organism>
<sequence>MYKLLFILLIGLIGFQVALGQKEEESERCFGGSILTGTGIITKLIRNKLGLLVRLLGFGGCNYECNN</sequence>
<keyword evidence="3" id="KW-1185">Reference proteome</keyword>
<comment type="caution">
    <text evidence="2">The sequence shown here is derived from an EMBL/GenBank/DDBJ whole genome shotgun (WGS) entry which is preliminary data.</text>
</comment>
<evidence type="ECO:0000256" key="1">
    <source>
        <dbReference type="SAM" id="SignalP"/>
    </source>
</evidence>
<name>A0A9P0P460_ACAOB</name>
<gene>
    <name evidence="2" type="ORF">ACAOBT_LOCUS8394</name>
</gene>
<dbReference type="EMBL" id="CAKOFQ010006764">
    <property type="protein sequence ID" value="CAH1969403.1"/>
    <property type="molecule type" value="Genomic_DNA"/>
</dbReference>
<dbReference type="AlphaFoldDB" id="A0A9P0P460"/>
<evidence type="ECO:0000313" key="3">
    <source>
        <dbReference type="Proteomes" id="UP001152888"/>
    </source>
</evidence>
<protein>
    <submittedName>
        <fullName evidence="2">Uncharacterized protein</fullName>
    </submittedName>
</protein>
<evidence type="ECO:0000313" key="2">
    <source>
        <dbReference type="EMBL" id="CAH1969403.1"/>
    </source>
</evidence>
<reference evidence="2" key="1">
    <citation type="submission" date="2022-03" db="EMBL/GenBank/DDBJ databases">
        <authorList>
            <person name="Sayadi A."/>
        </authorList>
    </citation>
    <scope>NUCLEOTIDE SEQUENCE</scope>
</reference>
<proteinExistence type="predicted"/>
<keyword evidence="1" id="KW-0732">Signal</keyword>
<feature type="signal peptide" evidence="1">
    <location>
        <begin position="1"/>
        <end position="20"/>
    </location>
</feature>
<accession>A0A9P0P460</accession>